<dbReference type="InterPro" id="IPR036812">
    <property type="entry name" value="NAD(P)_OxRdtase_dom_sf"/>
</dbReference>
<evidence type="ECO:0000256" key="5">
    <source>
        <dbReference type="PIRSR" id="PIRSR000097-2"/>
    </source>
</evidence>
<protein>
    <submittedName>
        <fullName evidence="9">Jg6538 protein</fullName>
    </submittedName>
</protein>
<dbReference type="SUPFAM" id="SSF51430">
    <property type="entry name" value="NAD(P)-linked oxidoreductase"/>
    <property type="match status" value="1"/>
</dbReference>
<evidence type="ECO:0000256" key="3">
    <source>
        <dbReference type="ARBA" id="ARBA00023002"/>
    </source>
</evidence>
<proteinExistence type="inferred from homology"/>
<evidence type="ECO:0000256" key="7">
    <source>
        <dbReference type="SAM" id="SignalP"/>
    </source>
</evidence>
<keyword evidence="3" id="KW-0560">Oxidoreductase</keyword>
<feature type="binding site" evidence="5">
    <location>
        <position position="102"/>
    </location>
    <ligand>
        <name>substrate</name>
    </ligand>
</feature>
<dbReference type="Proteomes" id="UP000838756">
    <property type="component" value="Unassembled WGS sequence"/>
</dbReference>
<organism evidence="9 10">
    <name type="scientific">Pararge aegeria aegeria</name>
    <dbReference type="NCBI Taxonomy" id="348720"/>
    <lineage>
        <taxon>Eukaryota</taxon>
        <taxon>Metazoa</taxon>
        <taxon>Ecdysozoa</taxon>
        <taxon>Arthropoda</taxon>
        <taxon>Hexapoda</taxon>
        <taxon>Insecta</taxon>
        <taxon>Pterygota</taxon>
        <taxon>Neoptera</taxon>
        <taxon>Endopterygota</taxon>
        <taxon>Lepidoptera</taxon>
        <taxon>Glossata</taxon>
        <taxon>Ditrysia</taxon>
        <taxon>Papilionoidea</taxon>
        <taxon>Nymphalidae</taxon>
        <taxon>Satyrinae</taxon>
        <taxon>Satyrini</taxon>
        <taxon>Parargina</taxon>
        <taxon>Pararge</taxon>
    </lineage>
</organism>
<gene>
    <name evidence="9" type="primary">jg6538</name>
    <name evidence="9" type="ORF">PAEG_LOCUS21148</name>
</gene>
<feature type="domain" description="NADP-dependent oxidoreductase" evidence="8">
    <location>
        <begin position="18"/>
        <end position="271"/>
    </location>
</feature>
<keyword evidence="2" id="KW-0521">NADP</keyword>
<dbReference type="GO" id="GO:0016616">
    <property type="term" value="F:oxidoreductase activity, acting on the CH-OH group of donors, NAD or NADP as acceptor"/>
    <property type="evidence" value="ECO:0007669"/>
    <property type="project" value="UniProtKB-ARBA"/>
</dbReference>
<keyword evidence="7" id="KW-0732">Signal</keyword>
<comment type="similarity">
    <text evidence="1">Belongs to the aldo/keto reductase family.</text>
</comment>
<dbReference type="InterPro" id="IPR020471">
    <property type="entry name" value="AKR"/>
</dbReference>
<evidence type="ECO:0000256" key="6">
    <source>
        <dbReference type="PIRSR" id="PIRSR000097-3"/>
    </source>
</evidence>
<comment type="caution">
    <text evidence="9">The sequence shown here is derived from an EMBL/GenBank/DDBJ whole genome shotgun (WGS) entry which is preliminary data.</text>
</comment>
<dbReference type="Gene3D" id="3.20.20.100">
    <property type="entry name" value="NADP-dependent oxidoreductase domain"/>
    <property type="match status" value="1"/>
</dbReference>
<reference evidence="9" key="1">
    <citation type="submission" date="2022-03" db="EMBL/GenBank/DDBJ databases">
        <authorList>
            <person name="Lindestad O."/>
        </authorList>
    </citation>
    <scope>NUCLEOTIDE SEQUENCE</scope>
</reference>
<dbReference type="Pfam" id="PF00248">
    <property type="entry name" value="Aldo_ket_red"/>
    <property type="match status" value="1"/>
</dbReference>
<dbReference type="PRINTS" id="PR00069">
    <property type="entry name" value="ALDKETRDTASE"/>
</dbReference>
<dbReference type="EMBL" id="CAKXAJ010025908">
    <property type="protein sequence ID" value="CAH2245615.1"/>
    <property type="molecule type" value="Genomic_DNA"/>
</dbReference>
<evidence type="ECO:0000259" key="8">
    <source>
        <dbReference type="Pfam" id="PF00248"/>
    </source>
</evidence>
<keyword evidence="10" id="KW-1185">Reference proteome</keyword>
<dbReference type="PANTHER" id="PTHR43827">
    <property type="entry name" value="2,5-DIKETO-D-GLUCONIC ACID REDUCTASE"/>
    <property type="match status" value="1"/>
</dbReference>
<dbReference type="PANTHER" id="PTHR43827:SF3">
    <property type="entry name" value="NADP-DEPENDENT OXIDOREDUCTASE DOMAIN-CONTAINING PROTEIN"/>
    <property type="match status" value="1"/>
</dbReference>
<feature type="signal peptide" evidence="7">
    <location>
        <begin position="1"/>
        <end position="16"/>
    </location>
</feature>
<accession>A0A8S4S6U7</accession>
<feature type="chain" id="PRO_5035897364" evidence="7">
    <location>
        <begin position="17"/>
        <end position="308"/>
    </location>
</feature>
<evidence type="ECO:0000313" key="9">
    <source>
        <dbReference type="EMBL" id="CAH2245615.1"/>
    </source>
</evidence>
<dbReference type="PROSITE" id="PS00062">
    <property type="entry name" value="ALDOKETO_REDUCTASE_2"/>
    <property type="match status" value="1"/>
</dbReference>
<dbReference type="OrthoDB" id="416253at2759"/>
<evidence type="ECO:0000256" key="4">
    <source>
        <dbReference type="PIRSR" id="PIRSR000097-1"/>
    </source>
</evidence>
<evidence type="ECO:0000256" key="1">
    <source>
        <dbReference type="ARBA" id="ARBA00007905"/>
    </source>
</evidence>
<dbReference type="InterPro" id="IPR018170">
    <property type="entry name" value="Aldo/ket_reductase_CS"/>
</dbReference>
<dbReference type="PIRSF" id="PIRSF000097">
    <property type="entry name" value="AKR"/>
    <property type="match status" value="1"/>
</dbReference>
<evidence type="ECO:0000256" key="2">
    <source>
        <dbReference type="ARBA" id="ARBA00022857"/>
    </source>
</evidence>
<sequence>MLLQIILTTLIFNSKGQREVQEGEVELPVAWALQAGYRMLDTASAYNNEEQVGQGVRRSGVPREDVFLVTKLGLHEQRDVLAALKRSLARLNMTYVDLYLIHNPVAIKEDTDEFDVIDYVDTWKGMEETKRLGLAKSIGISNFNISQMERLMANSEIKPAVLQVEVNLNLAQNKILEFTKAHNISVMAYTPFGSLFLKNTNAPPPRVDNPILVGLGFKYNKTVPQIALRYLVQKGVIPIPKSIKKERIEQNIDIFDFELSDEDFDRLSEFNQDYRTVWPSFWQNHPYYPFEKKDVPDPDLFLTGLHET</sequence>
<feature type="active site" description="Proton donor" evidence="4">
    <location>
        <position position="46"/>
    </location>
</feature>
<dbReference type="PROSITE" id="PS00063">
    <property type="entry name" value="ALDOKETO_REDUCTASE_3"/>
    <property type="match status" value="1"/>
</dbReference>
<feature type="site" description="Lowers pKa of active site Tyr" evidence="6">
    <location>
        <position position="71"/>
    </location>
</feature>
<dbReference type="InterPro" id="IPR023210">
    <property type="entry name" value="NADP_OxRdtase_dom"/>
</dbReference>
<name>A0A8S4S6U7_9NEOP</name>
<evidence type="ECO:0000313" key="10">
    <source>
        <dbReference type="Proteomes" id="UP000838756"/>
    </source>
</evidence>
<dbReference type="AlphaFoldDB" id="A0A8S4S6U7"/>